<dbReference type="Pfam" id="PF17936">
    <property type="entry name" value="Big_6"/>
    <property type="match status" value="1"/>
</dbReference>
<feature type="domain" description="Bacterial Ig" evidence="2">
    <location>
        <begin position="267"/>
        <end position="340"/>
    </location>
</feature>
<dbReference type="InterPro" id="IPR041498">
    <property type="entry name" value="Big_6"/>
</dbReference>
<gene>
    <name evidence="4" type="ORF">NCTC12151_01758</name>
</gene>
<feature type="region of interest" description="Disordered" evidence="1">
    <location>
        <begin position="163"/>
        <end position="186"/>
    </location>
</feature>
<protein>
    <recommendedName>
        <fullName evidence="6">Bacterial Ig domain-containing protein</fullName>
    </recommendedName>
</protein>
<dbReference type="RefSeq" id="WP_170126512.1">
    <property type="nucleotide sequence ID" value="NZ_LR698987.1"/>
</dbReference>
<dbReference type="EMBL" id="LS483470">
    <property type="protein sequence ID" value="SQI40823.1"/>
    <property type="molecule type" value="Genomic_DNA"/>
</dbReference>
<sequence length="1215" mass="128575">MKLYVQQAGQAVQAVSLGSSTNINATPGTRLFIEGNNGAVSHMTRNGSGLIINTTDGKVIAVDNFFGPADQGISSLTIENAPESGLPEKQIVLGDERVYNDGAEVVAYTPEQLKDIISGWDYYDVRGEEVVASDDDNTGLFVALGLGAAGIAGLIAWAANDDDDDNKNRSSEPAPNPNPTDTTDATLLTLNRSNGSSLSGTSDAKNATVYIDVNSDGTYDFTATTDENGNWSFPSPLTIPDGATVTVWVLNSKGEKVQVTTVIDATAPDSESMTVSQDLTVISGKTEPGAKVKLDVDGDGKADYEVTADDTGSYKITLKAGETLNPGTSIISLTDDLNNTASITLPSSHKASVLGMSEDGQAMDLSSTTEITSPTLHGRGVPGSTVNLMDGDKKIGTAEVDQQGNWSIKVENLSAGNHSFDVQTVIGAKVTESGKDVSVTFEQKPYDMAIANSDIREIETDSTIDAPISITRSLPGGGYLVAYPEAEAAGSKYYDIKVKLFDADGNLTNTLTLGDKNVADGYSKESAQQFLANFDVSVSPTNGAITVLYAKNETAGSYTGHDVVYERFTAEGTPITNGPQLVSAHNDLGGANGILKEWLPDEVADKITGFLSSVVNPIADFLTGALKAIDFLNVLPDTDFKALIDGLVNTLPNHILSAIIGQGAMSSSIVQLEDGSIVFTGTHTREFLDLENVVDNLDVSGLVRDLCKSLGLSGIPIIGSLIDTVTELVLQWLVKPVESIVDFFLTLVDMDAFELGSHLYSYRYAEDANGNLVKVSTNIETPNDTNWGGFFTENGYITTNNGVFDKVVNYLFGTNPGSDTEGLAGAGIGNNQYAVVWQQGCKDWSLDKLLTSKPVDLRLSVVDFKTGKVIVDGATLNTNAPAGSTDVSPKIIALSDGTFLVSWVRATKGDGGDVMVQRFQMLNDKLHALGDASVINESTDGTQGLIPGSLTAAYDITVLENGNYVVTWATNVNGESHVMARVLDATGQPVSSELVVDKGVDDDGVCSLPSVTALADGGFAITWSEVSQGDSNLYSRTYGSDGTSRYEGEKGDVTKPGDFIEGNYQAAEGTAGNDVIDGRNGVTNVNAGDGDDRILVNSGKFTSIDGGNGFDTVVFQDEKGTTIDSGVLSKMSHIEQIDLNSTSALQLDVSYDDLIKLNDDKKLFINGTSEDKVDLDLASWTNVATANKGGVQYNLYVYDKDEDAQVWVQNSISVI</sequence>
<dbReference type="Proteomes" id="UP000249005">
    <property type="component" value="Chromosome 1"/>
</dbReference>
<dbReference type="Gene3D" id="2.60.40.10">
    <property type="entry name" value="Immunoglobulins"/>
    <property type="match status" value="3"/>
</dbReference>
<evidence type="ECO:0008006" key="6">
    <source>
        <dbReference type="Google" id="ProtNLM"/>
    </source>
</evidence>
<evidence type="ECO:0000259" key="3">
    <source>
        <dbReference type="Pfam" id="PF19077"/>
    </source>
</evidence>
<feature type="domain" description="Bacterial Ig-like" evidence="3">
    <location>
        <begin position="357"/>
        <end position="426"/>
    </location>
</feature>
<dbReference type="InterPro" id="IPR011049">
    <property type="entry name" value="Serralysin-like_metalloprot_C"/>
</dbReference>
<dbReference type="SUPFAM" id="SSF51120">
    <property type="entry name" value="beta-Roll"/>
    <property type="match status" value="1"/>
</dbReference>
<evidence type="ECO:0000259" key="2">
    <source>
        <dbReference type="Pfam" id="PF17936"/>
    </source>
</evidence>
<evidence type="ECO:0000313" key="5">
    <source>
        <dbReference type="Proteomes" id="UP000249005"/>
    </source>
</evidence>
<dbReference type="InterPro" id="IPR044016">
    <property type="entry name" value="Big_13"/>
</dbReference>
<evidence type="ECO:0000313" key="4">
    <source>
        <dbReference type="EMBL" id="SQI40823.1"/>
    </source>
</evidence>
<proteinExistence type="predicted"/>
<keyword evidence="5" id="KW-1185">Reference proteome</keyword>
<dbReference type="AlphaFoldDB" id="A0A2X4UPQ4"/>
<dbReference type="NCBIfam" id="NF033510">
    <property type="entry name" value="Ca_tandemer"/>
    <property type="match status" value="2"/>
</dbReference>
<dbReference type="InterPro" id="IPR013783">
    <property type="entry name" value="Ig-like_fold"/>
</dbReference>
<accession>A0A2X4UPQ4</accession>
<dbReference type="KEGG" id="lri:NCTC12151_01758"/>
<evidence type="ECO:0000256" key="1">
    <source>
        <dbReference type="SAM" id="MobiDB-lite"/>
    </source>
</evidence>
<reference evidence="4 5" key="1">
    <citation type="submission" date="2018-06" db="EMBL/GenBank/DDBJ databases">
        <authorList>
            <consortium name="Pathogen Informatics"/>
            <person name="Doyle S."/>
        </authorList>
    </citation>
    <scope>NUCLEOTIDE SEQUENCE [LARGE SCALE GENOMIC DNA]</scope>
    <source>
        <strain evidence="4 5">NCTC12151</strain>
    </source>
</reference>
<organism evidence="4 5">
    <name type="scientific">Leminorella richardii</name>
    <dbReference type="NCBI Taxonomy" id="158841"/>
    <lineage>
        <taxon>Bacteria</taxon>
        <taxon>Pseudomonadati</taxon>
        <taxon>Pseudomonadota</taxon>
        <taxon>Gammaproteobacteria</taxon>
        <taxon>Enterobacterales</taxon>
        <taxon>Budviciaceae</taxon>
        <taxon>Leminorella</taxon>
    </lineage>
</organism>
<dbReference type="Pfam" id="PF19077">
    <property type="entry name" value="Big_13"/>
    <property type="match status" value="1"/>
</dbReference>
<name>A0A2X4UPQ4_9GAMM</name>